<name>A0A6L9UCC9_9HYPH</name>
<proteinExistence type="predicted"/>
<sequence length="62" mass="6957">MMLETAIQLAEHEKITTPQIEAVIACLDNSLRVASGYDQPVRLVAYRSKRIFELALALREVA</sequence>
<comment type="caution">
    <text evidence="1">The sequence shown here is derived from an EMBL/GenBank/DDBJ whole genome shotgun (WGS) entry which is preliminary data.</text>
</comment>
<evidence type="ECO:0000313" key="1">
    <source>
        <dbReference type="EMBL" id="NEI71810.1"/>
    </source>
</evidence>
<gene>
    <name evidence="1" type="ORF">GR212_19675</name>
</gene>
<accession>A0A6L9UCC9</accession>
<dbReference type="EMBL" id="WUEY01000009">
    <property type="protein sequence ID" value="NEI71810.1"/>
    <property type="molecule type" value="Genomic_DNA"/>
</dbReference>
<evidence type="ECO:0000313" key="2">
    <source>
        <dbReference type="Proteomes" id="UP000483035"/>
    </source>
</evidence>
<organism evidence="1 2">
    <name type="scientific">Rhizobium lusitanum</name>
    <dbReference type="NCBI Taxonomy" id="293958"/>
    <lineage>
        <taxon>Bacteria</taxon>
        <taxon>Pseudomonadati</taxon>
        <taxon>Pseudomonadota</taxon>
        <taxon>Alphaproteobacteria</taxon>
        <taxon>Hyphomicrobiales</taxon>
        <taxon>Rhizobiaceae</taxon>
        <taxon>Rhizobium/Agrobacterium group</taxon>
        <taxon>Rhizobium</taxon>
    </lineage>
</organism>
<reference evidence="1 2" key="1">
    <citation type="submission" date="2019-12" db="EMBL/GenBank/DDBJ databases">
        <title>Rhizobium genotypes associated with high levels of biological nitrogen fixation by grain legumes in a temperate-maritime cropping system.</title>
        <authorList>
            <person name="Maluk M."/>
            <person name="Francesc Ferrando Molina F."/>
            <person name="Lopez Del Egido L."/>
            <person name="Lafos M."/>
            <person name="Langarica-Fuentes A."/>
            <person name="Gebre Yohannes G."/>
            <person name="Young M.W."/>
            <person name="Martin P."/>
            <person name="Gantlett R."/>
            <person name="Kenicer G."/>
            <person name="Hawes C."/>
            <person name="Begg G.S."/>
            <person name="Quilliam R.S."/>
            <person name="Squire G.R."/>
            <person name="Poole P.S."/>
            <person name="Young P.W."/>
            <person name="Iannetta P.M."/>
            <person name="James E.K."/>
        </authorList>
    </citation>
    <scope>NUCLEOTIDE SEQUENCE [LARGE SCALE GENOMIC DNA]</scope>
    <source>
        <strain evidence="1 2">JHI1118</strain>
    </source>
</reference>
<dbReference type="RefSeq" id="WP_163988520.1">
    <property type="nucleotide sequence ID" value="NZ_WUEY01000009.1"/>
</dbReference>
<protein>
    <submittedName>
        <fullName evidence="1">Uncharacterized protein</fullName>
    </submittedName>
</protein>
<dbReference type="Proteomes" id="UP000483035">
    <property type="component" value="Unassembled WGS sequence"/>
</dbReference>
<dbReference type="AlphaFoldDB" id="A0A6L9UCC9"/>